<evidence type="ECO:0000313" key="2">
    <source>
        <dbReference type="EMBL" id="KAE8926099.1"/>
    </source>
</evidence>
<dbReference type="AlphaFoldDB" id="A0A6A3DWS0"/>
<reference evidence="2 3" key="1">
    <citation type="submission" date="2018-08" db="EMBL/GenBank/DDBJ databases">
        <title>Genomic investigation of the strawberry pathogen Phytophthora fragariae indicates pathogenicity is determined by transcriptional variation in three key races.</title>
        <authorList>
            <person name="Adams T.M."/>
            <person name="Armitage A.D."/>
            <person name="Sobczyk M.K."/>
            <person name="Bates H.J."/>
            <person name="Dunwell J.M."/>
            <person name="Nellist C.F."/>
            <person name="Harrison R.J."/>
        </authorList>
    </citation>
    <scope>NUCLEOTIDE SEQUENCE [LARGE SCALE GENOMIC DNA]</scope>
    <source>
        <strain evidence="2 3">NOV-9</strain>
    </source>
</reference>
<gene>
    <name evidence="2" type="ORF">PF009_g23706</name>
</gene>
<accession>A0A6A3DWS0</accession>
<protein>
    <submittedName>
        <fullName evidence="2">Uncharacterized protein</fullName>
    </submittedName>
</protein>
<feature type="region of interest" description="Disordered" evidence="1">
    <location>
        <begin position="320"/>
        <end position="357"/>
    </location>
</feature>
<sequence>MLSHDGHARLVLTLTDKDLQTAFGAMTMTADADGWAKTNQNLQRQMTRRTLEMASATLFALLKPDALETEGFAYCKTTSGEQQGVYAVDRVPSGRWQKAGAVSTRRDVREIEQREVTEEEALSGIGTYVGSAVCIARVPRGKPKVWDYGVVVGYTWSNLTKTGVLQVTFPDETCSIVFDKEEMQDLALETYALRPCYMRGTADIMPAEMRALHIAAHDHFNGVGQPARRSSATVLKKISMGLVDEDQAVPVFNLECTQVEFLKIEHILNVIFYQVGKRRAPQGITVAKSLFEPVAEATPVGGPRLLNQRATDAERIAQLEDSDDDLAPVETQQDAPLVPERTKRVREEPAAETPADRGEMRLSALRRRLEDDPDMIHEIDHLIAFRQANLSMGSSALVRAAAMETKSQFRPSRQQGAVHAAMVNGKYSFLDAQLFVETRLFATPWSRTWFLCLGFWFPWPIGASLRSTRRGG</sequence>
<name>A0A6A3DWS0_9STRA</name>
<feature type="compositionally biased region" description="Basic and acidic residues" evidence="1">
    <location>
        <begin position="340"/>
        <end position="357"/>
    </location>
</feature>
<dbReference type="Proteomes" id="UP000429523">
    <property type="component" value="Unassembled WGS sequence"/>
</dbReference>
<dbReference type="EMBL" id="QXGF01002120">
    <property type="protein sequence ID" value="KAE8926099.1"/>
    <property type="molecule type" value="Genomic_DNA"/>
</dbReference>
<proteinExistence type="predicted"/>
<comment type="caution">
    <text evidence="2">The sequence shown here is derived from an EMBL/GenBank/DDBJ whole genome shotgun (WGS) entry which is preliminary data.</text>
</comment>
<evidence type="ECO:0000256" key="1">
    <source>
        <dbReference type="SAM" id="MobiDB-lite"/>
    </source>
</evidence>
<organism evidence="2 3">
    <name type="scientific">Phytophthora fragariae</name>
    <dbReference type="NCBI Taxonomy" id="53985"/>
    <lineage>
        <taxon>Eukaryota</taxon>
        <taxon>Sar</taxon>
        <taxon>Stramenopiles</taxon>
        <taxon>Oomycota</taxon>
        <taxon>Peronosporomycetes</taxon>
        <taxon>Peronosporales</taxon>
        <taxon>Peronosporaceae</taxon>
        <taxon>Phytophthora</taxon>
    </lineage>
</organism>
<evidence type="ECO:0000313" key="3">
    <source>
        <dbReference type="Proteomes" id="UP000429523"/>
    </source>
</evidence>